<dbReference type="CDD" id="cd00018">
    <property type="entry name" value="AP2"/>
    <property type="match status" value="1"/>
</dbReference>
<dbReference type="GO" id="GO:0003700">
    <property type="term" value="F:DNA-binding transcription factor activity"/>
    <property type="evidence" value="ECO:0007669"/>
    <property type="project" value="InterPro"/>
</dbReference>
<dbReference type="OrthoDB" id="1931494at2759"/>
<dbReference type="EnsemblPlants" id="KQJ95603">
    <property type="protein sequence ID" value="KQJ95603"/>
    <property type="gene ID" value="BRADI_3g18073v3"/>
</dbReference>
<comment type="subcellular location">
    <subcellularLocation>
        <location evidence="1">Nucleus</location>
    </subcellularLocation>
</comment>
<feature type="region of interest" description="Disordered" evidence="6">
    <location>
        <begin position="1"/>
        <end position="53"/>
    </location>
</feature>
<dbReference type="KEGG" id="bdi:104584063"/>
<dbReference type="PANTHER" id="PTHR31677:SF231">
    <property type="entry name" value="ETHYLENE-RESPONSIVE TRANSCRIPTION FACTOR 4"/>
    <property type="match status" value="1"/>
</dbReference>
<evidence type="ECO:0000256" key="5">
    <source>
        <dbReference type="ARBA" id="ARBA00023242"/>
    </source>
</evidence>
<evidence type="ECO:0000256" key="4">
    <source>
        <dbReference type="ARBA" id="ARBA00023163"/>
    </source>
</evidence>
<dbReference type="SMART" id="SM00380">
    <property type="entry name" value="AP2"/>
    <property type="match status" value="1"/>
</dbReference>
<dbReference type="InterPro" id="IPR036955">
    <property type="entry name" value="AP2/ERF_dom_sf"/>
</dbReference>
<dbReference type="FunFam" id="3.30.730.10:FF:000001">
    <property type="entry name" value="Ethylene-responsive transcription factor 2"/>
    <property type="match status" value="1"/>
</dbReference>
<keyword evidence="5" id="KW-0539">Nucleus</keyword>
<sequence length="202" mass="21818">MAREARDTCPPNPEANAIARPHRQTDVVKRKSAPNANRKSVRNHEEAPPLPVYHVKQGLPRLRGIRKRPWGKYAAEIRDPARQGRVWLGTYDTAEQAARAYDAAARRIRGPKARTNFPLLPTSAAAADEVALRFAHKKPASAAGSSTAGPSSSSSASSSSAPEREESPVRILTEAPPAASQLELTLGRLQALDLNFPPPAEI</sequence>
<keyword evidence="2" id="KW-0805">Transcription regulation</keyword>
<evidence type="ECO:0000256" key="6">
    <source>
        <dbReference type="SAM" id="MobiDB-lite"/>
    </source>
</evidence>
<dbReference type="STRING" id="15368.A0A0Q3I4R4"/>
<reference evidence="8" key="2">
    <citation type="submission" date="2017-06" db="EMBL/GenBank/DDBJ databases">
        <title>WGS assembly of Brachypodium distachyon.</title>
        <authorList>
            <consortium name="The International Brachypodium Initiative"/>
            <person name="Lucas S."/>
            <person name="Harmon-Smith M."/>
            <person name="Lail K."/>
            <person name="Tice H."/>
            <person name="Grimwood J."/>
            <person name="Bruce D."/>
            <person name="Barry K."/>
            <person name="Shu S."/>
            <person name="Lindquist E."/>
            <person name="Wang M."/>
            <person name="Pitluck S."/>
            <person name="Vogel J.P."/>
            <person name="Garvin D.F."/>
            <person name="Mockler T.C."/>
            <person name="Schmutz J."/>
            <person name="Rokhsar D."/>
            <person name="Bevan M.W."/>
        </authorList>
    </citation>
    <scope>NUCLEOTIDE SEQUENCE</scope>
    <source>
        <strain evidence="8">Bd21</strain>
    </source>
</reference>
<feature type="domain" description="AP2/ERF" evidence="7">
    <location>
        <begin position="61"/>
        <end position="118"/>
    </location>
</feature>
<dbReference type="PRINTS" id="PR00367">
    <property type="entry name" value="ETHRSPELEMNT"/>
</dbReference>
<evidence type="ECO:0000313" key="9">
    <source>
        <dbReference type="EnsemblPlants" id="KQJ95603"/>
    </source>
</evidence>
<dbReference type="PROSITE" id="PS51032">
    <property type="entry name" value="AP2_ERF"/>
    <property type="match status" value="1"/>
</dbReference>
<dbReference type="GeneID" id="104584063"/>
<accession>A0A0Q3I4R4</accession>
<dbReference type="GO" id="GO:0003677">
    <property type="term" value="F:DNA binding"/>
    <property type="evidence" value="ECO:0007669"/>
    <property type="project" value="UniProtKB-KW"/>
</dbReference>
<proteinExistence type="predicted"/>
<evidence type="ECO:0000256" key="1">
    <source>
        <dbReference type="ARBA" id="ARBA00004123"/>
    </source>
</evidence>
<name>A0A0Q3I4R4_BRADI</name>
<dbReference type="Gene3D" id="3.30.730.10">
    <property type="entry name" value="AP2/ERF domain"/>
    <property type="match status" value="1"/>
</dbReference>
<dbReference type="InterPro" id="IPR016177">
    <property type="entry name" value="DNA-bd_dom_sf"/>
</dbReference>
<evidence type="ECO:0000256" key="2">
    <source>
        <dbReference type="ARBA" id="ARBA00023015"/>
    </source>
</evidence>
<dbReference type="Proteomes" id="UP000008810">
    <property type="component" value="Chromosome 3"/>
</dbReference>
<evidence type="ECO:0000313" key="10">
    <source>
        <dbReference type="Proteomes" id="UP000008810"/>
    </source>
</evidence>
<dbReference type="SUPFAM" id="SSF54171">
    <property type="entry name" value="DNA-binding domain"/>
    <property type="match status" value="1"/>
</dbReference>
<feature type="region of interest" description="Disordered" evidence="6">
    <location>
        <begin position="136"/>
        <end position="176"/>
    </location>
</feature>
<keyword evidence="4" id="KW-0804">Transcription</keyword>
<evidence type="ECO:0000259" key="7">
    <source>
        <dbReference type="PROSITE" id="PS51032"/>
    </source>
</evidence>
<organism evidence="8">
    <name type="scientific">Brachypodium distachyon</name>
    <name type="common">Purple false brome</name>
    <name type="synonym">Trachynia distachya</name>
    <dbReference type="NCBI Taxonomy" id="15368"/>
    <lineage>
        <taxon>Eukaryota</taxon>
        <taxon>Viridiplantae</taxon>
        <taxon>Streptophyta</taxon>
        <taxon>Embryophyta</taxon>
        <taxon>Tracheophyta</taxon>
        <taxon>Spermatophyta</taxon>
        <taxon>Magnoliopsida</taxon>
        <taxon>Liliopsida</taxon>
        <taxon>Poales</taxon>
        <taxon>Poaceae</taxon>
        <taxon>BOP clade</taxon>
        <taxon>Pooideae</taxon>
        <taxon>Stipodae</taxon>
        <taxon>Brachypodieae</taxon>
        <taxon>Brachypodium</taxon>
    </lineage>
</organism>
<gene>
    <name evidence="9" type="primary">LOC104584063</name>
    <name evidence="8" type="ORF">BRADI_3g18073v3</name>
</gene>
<dbReference type="EMBL" id="CM000882">
    <property type="protein sequence ID" value="KQJ95603.1"/>
    <property type="molecule type" value="Genomic_DNA"/>
</dbReference>
<reference evidence="8 9" key="1">
    <citation type="journal article" date="2010" name="Nature">
        <title>Genome sequencing and analysis of the model grass Brachypodium distachyon.</title>
        <authorList>
            <consortium name="International Brachypodium Initiative"/>
        </authorList>
    </citation>
    <scope>NUCLEOTIDE SEQUENCE [LARGE SCALE GENOMIC DNA]</scope>
    <source>
        <strain evidence="8 9">Bd21</strain>
    </source>
</reference>
<feature type="compositionally biased region" description="Low complexity" evidence="6">
    <location>
        <begin position="140"/>
        <end position="161"/>
    </location>
</feature>
<dbReference type="InterPro" id="IPR001471">
    <property type="entry name" value="AP2/ERF_dom"/>
</dbReference>
<keyword evidence="10" id="KW-1185">Reference proteome</keyword>
<reference evidence="9" key="3">
    <citation type="submission" date="2018-08" db="UniProtKB">
        <authorList>
            <consortium name="EnsemblPlants"/>
        </authorList>
    </citation>
    <scope>IDENTIFICATION</scope>
    <source>
        <strain evidence="9">cv. Bd21</strain>
    </source>
</reference>
<dbReference type="PANTHER" id="PTHR31677">
    <property type="entry name" value="AP2 DOMAIN CLASS TRANSCRIPTION FACTOR"/>
    <property type="match status" value="1"/>
</dbReference>
<dbReference type="Pfam" id="PF00847">
    <property type="entry name" value="AP2"/>
    <property type="match status" value="1"/>
</dbReference>
<keyword evidence="3" id="KW-0238">DNA-binding</keyword>
<protein>
    <recommendedName>
        <fullName evidence="7">AP2/ERF domain-containing protein</fullName>
    </recommendedName>
</protein>
<dbReference type="RefSeq" id="XP_010236477.1">
    <property type="nucleotide sequence ID" value="XM_010238175.2"/>
</dbReference>
<dbReference type="GO" id="GO:0005634">
    <property type="term" value="C:nucleus"/>
    <property type="evidence" value="ECO:0007669"/>
    <property type="project" value="UniProtKB-SubCell"/>
</dbReference>
<evidence type="ECO:0000256" key="3">
    <source>
        <dbReference type="ARBA" id="ARBA00023125"/>
    </source>
</evidence>
<dbReference type="Gramene" id="KQJ95603">
    <property type="protein sequence ID" value="KQJ95603"/>
    <property type="gene ID" value="BRADI_3g18073v3"/>
</dbReference>
<dbReference type="AlphaFoldDB" id="A0A0Q3I4R4"/>
<evidence type="ECO:0000313" key="8">
    <source>
        <dbReference type="EMBL" id="KQJ95603.1"/>
    </source>
</evidence>